<gene>
    <name evidence="1" type="ORF">CDAR_498831</name>
</gene>
<reference evidence="1 2" key="1">
    <citation type="submission" date="2021-06" db="EMBL/GenBank/DDBJ databases">
        <title>Caerostris darwini draft genome.</title>
        <authorList>
            <person name="Kono N."/>
            <person name="Arakawa K."/>
        </authorList>
    </citation>
    <scope>NUCLEOTIDE SEQUENCE [LARGE SCALE GENOMIC DNA]</scope>
</reference>
<comment type="caution">
    <text evidence="1">The sequence shown here is derived from an EMBL/GenBank/DDBJ whole genome shotgun (WGS) entry which is preliminary data.</text>
</comment>
<organism evidence="1 2">
    <name type="scientific">Caerostris darwini</name>
    <dbReference type="NCBI Taxonomy" id="1538125"/>
    <lineage>
        <taxon>Eukaryota</taxon>
        <taxon>Metazoa</taxon>
        <taxon>Ecdysozoa</taxon>
        <taxon>Arthropoda</taxon>
        <taxon>Chelicerata</taxon>
        <taxon>Arachnida</taxon>
        <taxon>Araneae</taxon>
        <taxon>Araneomorphae</taxon>
        <taxon>Entelegynae</taxon>
        <taxon>Araneoidea</taxon>
        <taxon>Araneidae</taxon>
        <taxon>Caerostris</taxon>
    </lineage>
</organism>
<evidence type="ECO:0000313" key="1">
    <source>
        <dbReference type="EMBL" id="GIY34490.1"/>
    </source>
</evidence>
<dbReference type="Proteomes" id="UP001054837">
    <property type="component" value="Unassembled WGS sequence"/>
</dbReference>
<dbReference type="AlphaFoldDB" id="A0AAV4SPT4"/>
<keyword evidence="2" id="KW-1185">Reference proteome</keyword>
<sequence>MALQIRCSKGFLWSPLNLERISEAPLVRAAFCFNAGVYYDDESSQNEVCAFNAPFPCTHHALLRILRGRAFSWKKNQPRHSHSAIRPRRFGCILILMFWSINSIRDSPR</sequence>
<evidence type="ECO:0000313" key="2">
    <source>
        <dbReference type="Proteomes" id="UP001054837"/>
    </source>
</evidence>
<dbReference type="EMBL" id="BPLQ01008070">
    <property type="protein sequence ID" value="GIY34490.1"/>
    <property type="molecule type" value="Genomic_DNA"/>
</dbReference>
<accession>A0AAV4SPT4</accession>
<protein>
    <submittedName>
        <fullName evidence="1">Uncharacterized protein</fullName>
    </submittedName>
</protein>
<proteinExistence type="predicted"/>
<name>A0AAV4SPT4_9ARAC</name>